<accession>A0A0P1BSC5</accession>
<dbReference type="AlphaFoldDB" id="A0A0P1BSC5"/>
<dbReference type="GO" id="GO:0005979">
    <property type="term" value="P:regulation of glycogen biosynthetic process"/>
    <property type="evidence" value="ECO:0007669"/>
    <property type="project" value="TreeGrafter"/>
</dbReference>
<feature type="region of interest" description="Disordered" evidence="1">
    <location>
        <begin position="344"/>
        <end position="367"/>
    </location>
</feature>
<feature type="region of interest" description="Disordered" evidence="1">
    <location>
        <begin position="1017"/>
        <end position="1050"/>
    </location>
</feature>
<dbReference type="GO" id="GO:0008157">
    <property type="term" value="F:protein phosphatase 1 binding"/>
    <property type="evidence" value="ECO:0007669"/>
    <property type="project" value="TreeGrafter"/>
</dbReference>
<dbReference type="Pfam" id="PF03370">
    <property type="entry name" value="CBM_21"/>
    <property type="match status" value="1"/>
</dbReference>
<evidence type="ECO:0000259" key="2">
    <source>
        <dbReference type="PROSITE" id="PS51159"/>
    </source>
</evidence>
<feature type="region of interest" description="Disordered" evidence="1">
    <location>
        <begin position="618"/>
        <end position="674"/>
    </location>
</feature>
<dbReference type="OrthoDB" id="1881at2759"/>
<name>A0A0P1BSC5_9BASI</name>
<keyword evidence="4" id="KW-1185">Reference proteome</keyword>
<proteinExistence type="predicted"/>
<dbReference type="GO" id="GO:2001069">
    <property type="term" value="F:glycogen binding"/>
    <property type="evidence" value="ECO:0007669"/>
    <property type="project" value="TreeGrafter"/>
</dbReference>
<protein>
    <submittedName>
        <fullName evidence="3">Protein phosphatase, regulatory subunit PPP1R3C/D</fullName>
    </submittedName>
</protein>
<dbReference type="STRING" id="401625.A0A0P1BSC5"/>
<reference evidence="4" key="1">
    <citation type="submission" date="2014-09" db="EMBL/GenBank/DDBJ databases">
        <authorList>
            <person name="Sharma Rahul"/>
            <person name="Thines Marco"/>
        </authorList>
    </citation>
    <scope>NUCLEOTIDE SEQUENCE [LARGE SCALE GENOMIC DNA]</scope>
</reference>
<sequence>MTSATASPRPRHHSRSFSSDAEHFPVATSSRSPSAISSNALPRRARSGTSSPSPPMSGANSPRRLSNSSTSPDSIASTTGTFSESSSVASSLSHTSSTSSIATLDRHERSNASDASQPSRKRSPNGDTNANSASASDAAALERLRQVQANRRPKILRLTPAYSSLPSRTARSPLTAEVASPASSSSSSSTPTPRSVSDGTPPVQALAFPSKGARTIVDPPKSAPLHPSSRKALAMKAAAPEIESPGLQLDLSHLPSPSLRDLHGATTSRIPDEAPRDRNGNPLKSSLKSPGASLFLAPRADSTPSLPASKYRSAQSVPSTPTVKAVHFDPQLERVKVFKFKQRPTAVSRDGSPEHTETETEEERDSMPYVQYGRHRGHSSPEPSQLQFGDRTHLSSMPVQPAEAEEQLILRLPNFPSSTRLSTDREVFLERIFLADDLRSVKGTVQVRNMSFEKWVAVRFTLDKWATVNEVSAEYAESIKGGTADRFGFSIKLNELLSWPRGAASHETKSMYLCLRYTVTSQEFWDNNDGLNYQLDFRKRMAPSTPVSTPAAVPSAPAIVPAMSSDPGSRMRLENRNSTLSAVPQSTNKTRVFELARRGVGTSKGGFAMEDLRRELDRLKSDEEEEERFSASVAGGKDGASSPTPNPRHASMRKFSPPASPGQRSSSPSMWTSRYDFGQSLRDVQIGGRPAQRDRASALDYFSAKPSPPTPTPSDYHSAGPVSAETPTQSSHRLAASIDSSAGNFFVANVSSPNGRVSIASTPADSPDFAHKFGMISPGLEHHVEHQPFISTASPSPTRASPPTPLASMYEEPLGDDRFYTFPRRRSPKPSPGLSPLGGVGRVFFEDVGMLGNGVKPPARSAATRTPSPPYVDEYNKGRLDKAAEHTSELSSSSQGLIVDDFGSPSSSPSSPTYSDVGTSFATPADSITSISSNEGDLTVPAPRDNRAPRYIAGQPSLAGGQTKKSAIDSSPPGSVSSLASEGGSEGAFRPSSISSMDELIARYCWNAELVPSGGSLIPTMGTDAGSLGSPSTPRAPSATASGATTPTLA</sequence>
<feature type="compositionally biased region" description="Low complexity" evidence="1">
    <location>
        <begin position="29"/>
        <end position="38"/>
    </location>
</feature>
<feature type="region of interest" description="Disordered" evidence="1">
    <location>
        <begin position="853"/>
        <end position="992"/>
    </location>
</feature>
<dbReference type="InterPro" id="IPR005036">
    <property type="entry name" value="CBM21_dom"/>
</dbReference>
<evidence type="ECO:0000313" key="3">
    <source>
        <dbReference type="EMBL" id="CEH19452.1"/>
    </source>
</evidence>
<feature type="compositionally biased region" description="Basic and acidic residues" evidence="1">
    <location>
        <begin position="874"/>
        <end position="888"/>
    </location>
</feature>
<feature type="compositionally biased region" description="Low complexity" evidence="1">
    <location>
        <begin position="968"/>
        <end position="983"/>
    </location>
</feature>
<evidence type="ECO:0000256" key="1">
    <source>
        <dbReference type="SAM" id="MobiDB-lite"/>
    </source>
</evidence>
<dbReference type="Proteomes" id="UP000054845">
    <property type="component" value="Unassembled WGS sequence"/>
</dbReference>
<feature type="compositionally biased region" description="Low complexity" evidence="1">
    <location>
        <begin position="178"/>
        <end position="197"/>
    </location>
</feature>
<feature type="compositionally biased region" description="Low complexity" evidence="1">
    <location>
        <begin position="1029"/>
        <end position="1050"/>
    </location>
</feature>
<evidence type="ECO:0000313" key="4">
    <source>
        <dbReference type="Proteomes" id="UP000054845"/>
    </source>
</evidence>
<feature type="compositionally biased region" description="Polar residues" evidence="1">
    <location>
        <begin position="662"/>
        <end position="672"/>
    </location>
</feature>
<feature type="region of interest" description="Disordered" evidence="1">
    <location>
        <begin position="701"/>
        <end position="732"/>
    </location>
</feature>
<feature type="compositionally biased region" description="Low complexity" evidence="1">
    <location>
        <begin position="79"/>
        <end position="100"/>
    </location>
</feature>
<dbReference type="InterPro" id="IPR050782">
    <property type="entry name" value="PP1_regulatory_subunit_3"/>
</dbReference>
<dbReference type="PANTHER" id="PTHR12307">
    <property type="entry name" value="PROTEIN PHOSPHATASE 1 REGULATORY SUBUNIT"/>
    <property type="match status" value="1"/>
</dbReference>
<dbReference type="PROSITE" id="PS51159">
    <property type="entry name" value="CBM21"/>
    <property type="match status" value="1"/>
</dbReference>
<organism evidence="3 4">
    <name type="scientific">Ceraceosorus bombacis</name>
    <dbReference type="NCBI Taxonomy" id="401625"/>
    <lineage>
        <taxon>Eukaryota</taxon>
        <taxon>Fungi</taxon>
        <taxon>Dikarya</taxon>
        <taxon>Basidiomycota</taxon>
        <taxon>Ustilaginomycotina</taxon>
        <taxon>Exobasidiomycetes</taxon>
        <taxon>Ceraceosorales</taxon>
        <taxon>Ceraceosoraceae</taxon>
        <taxon>Ceraceosorus</taxon>
    </lineage>
</organism>
<feature type="compositionally biased region" description="Polar residues" evidence="1">
    <location>
        <begin position="302"/>
        <end position="319"/>
    </location>
</feature>
<dbReference type="EMBL" id="CCYA01000389">
    <property type="protein sequence ID" value="CEH19452.1"/>
    <property type="molecule type" value="Genomic_DNA"/>
</dbReference>
<feature type="region of interest" description="Disordered" evidence="1">
    <location>
        <begin position="1"/>
        <end position="319"/>
    </location>
</feature>
<feature type="compositionally biased region" description="Basic and acidic residues" evidence="1">
    <location>
        <begin position="270"/>
        <end position="279"/>
    </location>
</feature>
<dbReference type="InterPro" id="IPR038175">
    <property type="entry name" value="CBM21_dom_sf"/>
</dbReference>
<feature type="region of interest" description="Disordered" evidence="1">
    <location>
        <begin position="790"/>
        <end position="811"/>
    </location>
</feature>
<dbReference type="GO" id="GO:0000164">
    <property type="term" value="C:protein phosphatase type 1 complex"/>
    <property type="evidence" value="ECO:0007669"/>
    <property type="project" value="TreeGrafter"/>
</dbReference>
<feature type="compositionally biased region" description="Polar residues" evidence="1">
    <location>
        <begin position="58"/>
        <end position="78"/>
    </location>
</feature>
<feature type="compositionally biased region" description="Polar residues" evidence="1">
    <location>
        <begin position="161"/>
        <end position="172"/>
    </location>
</feature>
<feature type="compositionally biased region" description="Low complexity" evidence="1">
    <location>
        <begin position="129"/>
        <end position="139"/>
    </location>
</feature>
<feature type="domain" description="CBM21" evidence="2">
    <location>
        <begin position="419"/>
        <end position="536"/>
    </location>
</feature>
<dbReference type="PANTHER" id="PTHR12307:SF36">
    <property type="entry name" value="GLYCOGEN-BINDING SUBUNIT 76A"/>
    <property type="match status" value="1"/>
</dbReference>
<dbReference type="Gene3D" id="2.60.40.2440">
    <property type="entry name" value="Carbohydrate binding type-21 domain"/>
    <property type="match status" value="1"/>
</dbReference>
<feature type="compositionally biased region" description="Polar residues" evidence="1">
    <location>
        <begin position="913"/>
        <end position="936"/>
    </location>
</feature>